<sequence length="314" mass="34472">MERLGITGYGPAIEVFKRITAEPRELTANHIRVKMKAFGINPYDIALRSGSMQEVRKLTFPYVLGNDGAGIVTEVAADVQSFKVGDRVAVHPISGAYGEEIVLPVGKAAKIPEKMSWSEAAAIVTPGITAYNLINHLLDLQPTDTVMIEGASGAVGTSLIQLLHIRGIRTLASASKKNEEKIRQLGVSDFSAYDQEDPGIKFQNQADTVIDATKGSVKGESGIQIMKEGGRYIALNDLPSLELRQKKTGFYEPFIPRKEYQDQEAFTHLFNAYQNGDFHIFVGKELPATIENVIWAHQQLEGHSTTGKIILTFD</sequence>
<dbReference type="GeneID" id="56742912"/>
<dbReference type="SMART" id="SM00829">
    <property type="entry name" value="PKS_ER"/>
    <property type="match status" value="1"/>
</dbReference>
<dbReference type="InterPro" id="IPR020843">
    <property type="entry name" value="ER"/>
</dbReference>
<organism evidence="3 4">
    <name type="scientific">Enterococcus durans</name>
    <dbReference type="NCBI Taxonomy" id="53345"/>
    <lineage>
        <taxon>Bacteria</taxon>
        <taxon>Bacillati</taxon>
        <taxon>Bacillota</taxon>
        <taxon>Bacilli</taxon>
        <taxon>Lactobacillales</taxon>
        <taxon>Enterococcaceae</taxon>
        <taxon>Enterococcus</taxon>
    </lineage>
</organism>
<gene>
    <name evidence="3" type="ORF">EA71_00285</name>
</gene>
<proteinExistence type="predicted"/>
<name>A0A367CHJ4_9ENTE</name>
<dbReference type="CDD" id="cd05289">
    <property type="entry name" value="MDR_like_2"/>
    <property type="match status" value="1"/>
</dbReference>
<dbReference type="InterPro" id="IPR013154">
    <property type="entry name" value="ADH-like_N"/>
</dbReference>
<dbReference type="InterPro" id="IPR051603">
    <property type="entry name" value="Zinc-ADH_QOR/CCCR"/>
</dbReference>
<dbReference type="Proteomes" id="UP000252797">
    <property type="component" value="Unassembled WGS sequence"/>
</dbReference>
<dbReference type="RefSeq" id="WP_081133783.1">
    <property type="nucleotide sequence ID" value="NZ_CP022930.1"/>
</dbReference>
<keyword evidence="1" id="KW-0521">NADP</keyword>
<accession>A0A367CHJ4</accession>
<dbReference type="Pfam" id="PF13602">
    <property type="entry name" value="ADH_zinc_N_2"/>
    <property type="match status" value="1"/>
</dbReference>
<dbReference type="Gene3D" id="3.40.50.720">
    <property type="entry name" value="NAD(P)-binding Rossmann-like Domain"/>
    <property type="match status" value="1"/>
</dbReference>
<dbReference type="SUPFAM" id="SSF50129">
    <property type="entry name" value="GroES-like"/>
    <property type="match status" value="1"/>
</dbReference>
<feature type="domain" description="Enoyl reductase (ER)" evidence="2">
    <location>
        <begin position="10"/>
        <end position="311"/>
    </location>
</feature>
<protein>
    <submittedName>
        <fullName evidence="3">Zinc-containing alcohol dehydrogenase</fullName>
    </submittedName>
</protein>
<dbReference type="InterPro" id="IPR036291">
    <property type="entry name" value="NAD(P)-bd_dom_sf"/>
</dbReference>
<dbReference type="GO" id="GO:0016491">
    <property type="term" value="F:oxidoreductase activity"/>
    <property type="evidence" value="ECO:0007669"/>
    <property type="project" value="InterPro"/>
</dbReference>
<dbReference type="SUPFAM" id="SSF51735">
    <property type="entry name" value="NAD(P)-binding Rossmann-fold domains"/>
    <property type="match status" value="1"/>
</dbReference>
<evidence type="ECO:0000313" key="4">
    <source>
        <dbReference type="Proteomes" id="UP000252797"/>
    </source>
</evidence>
<dbReference type="InterPro" id="IPR011032">
    <property type="entry name" value="GroES-like_sf"/>
</dbReference>
<dbReference type="AlphaFoldDB" id="A0A367CHJ4"/>
<dbReference type="STRING" id="53345.LIU_00320"/>
<evidence type="ECO:0000256" key="1">
    <source>
        <dbReference type="ARBA" id="ARBA00022857"/>
    </source>
</evidence>
<dbReference type="EMBL" id="LEPB01000001">
    <property type="protein sequence ID" value="RCA12081.1"/>
    <property type="molecule type" value="Genomic_DNA"/>
</dbReference>
<evidence type="ECO:0000259" key="2">
    <source>
        <dbReference type="SMART" id="SM00829"/>
    </source>
</evidence>
<dbReference type="PANTHER" id="PTHR44154">
    <property type="entry name" value="QUINONE OXIDOREDUCTASE"/>
    <property type="match status" value="1"/>
</dbReference>
<dbReference type="Gene3D" id="3.90.180.10">
    <property type="entry name" value="Medium-chain alcohol dehydrogenases, catalytic domain"/>
    <property type="match status" value="1"/>
</dbReference>
<comment type="caution">
    <text evidence="3">The sequence shown here is derived from an EMBL/GenBank/DDBJ whole genome shotgun (WGS) entry which is preliminary data.</text>
</comment>
<evidence type="ECO:0000313" key="3">
    <source>
        <dbReference type="EMBL" id="RCA12081.1"/>
    </source>
</evidence>
<dbReference type="PANTHER" id="PTHR44154:SF1">
    <property type="entry name" value="QUINONE OXIDOREDUCTASE"/>
    <property type="match status" value="1"/>
</dbReference>
<reference evidence="3 4" key="1">
    <citation type="submission" date="2015-06" db="EMBL/GenBank/DDBJ databases">
        <title>The Genome Sequence of Enterococcus durans 4EA1.</title>
        <authorList>
            <consortium name="The Broad Institute Genomics Platform"/>
            <consortium name="The Broad Institute Genome Sequencing Center for Infectious Disease"/>
            <person name="Earl A.M."/>
            <person name="Van Tyne D."/>
            <person name="Lebreton F."/>
            <person name="Saavedra J.T."/>
            <person name="Gilmore M.S."/>
            <person name="Manson Mcguire A."/>
            <person name="Clock S."/>
            <person name="Crupain M."/>
            <person name="Rangan U."/>
            <person name="Young S."/>
            <person name="Abouelleil A."/>
            <person name="Cao P."/>
            <person name="Chapman S.B."/>
            <person name="Griggs A."/>
            <person name="Priest M."/>
            <person name="Shea T."/>
            <person name="Wortman J."/>
            <person name="Nusbaum C."/>
            <person name="Birren B."/>
        </authorList>
    </citation>
    <scope>NUCLEOTIDE SEQUENCE [LARGE SCALE GENOMIC DNA]</scope>
    <source>
        <strain evidence="3 4">4EA1</strain>
    </source>
</reference>
<dbReference type="Pfam" id="PF08240">
    <property type="entry name" value="ADH_N"/>
    <property type="match status" value="1"/>
</dbReference>